<dbReference type="Proteomes" id="UP000494115">
    <property type="component" value="Unassembled WGS sequence"/>
</dbReference>
<protein>
    <recommendedName>
        <fullName evidence="4">Peptidase S24/S26A/S26B/S26C domain-containing protein</fullName>
    </recommendedName>
</protein>
<dbReference type="InterPro" id="IPR039418">
    <property type="entry name" value="LexA-like"/>
</dbReference>
<dbReference type="AlphaFoldDB" id="A0A6S7CQU9"/>
<evidence type="ECO:0000313" key="6">
    <source>
        <dbReference type="Proteomes" id="UP000494115"/>
    </source>
</evidence>
<organism evidence="5 6">
    <name type="scientific">Pararobbsia alpina</name>
    <dbReference type="NCBI Taxonomy" id="621374"/>
    <lineage>
        <taxon>Bacteria</taxon>
        <taxon>Pseudomonadati</taxon>
        <taxon>Pseudomonadota</taxon>
        <taxon>Betaproteobacteria</taxon>
        <taxon>Burkholderiales</taxon>
        <taxon>Burkholderiaceae</taxon>
        <taxon>Pararobbsia</taxon>
    </lineage>
</organism>
<dbReference type="PANTHER" id="PTHR40661">
    <property type="match status" value="1"/>
</dbReference>
<dbReference type="GO" id="GO:0003677">
    <property type="term" value="F:DNA binding"/>
    <property type="evidence" value="ECO:0007669"/>
    <property type="project" value="UniProtKB-KW"/>
</dbReference>
<reference evidence="5 6" key="1">
    <citation type="submission" date="2020-04" db="EMBL/GenBank/DDBJ databases">
        <authorList>
            <person name="De Canck E."/>
        </authorList>
    </citation>
    <scope>NUCLEOTIDE SEQUENCE [LARGE SCALE GENOMIC DNA]</scope>
    <source>
        <strain evidence="5 6">LMG 28138</strain>
    </source>
</reference>
<dbReference type="PANTHER" id="PTHR40661:SF3">
    <property type="entry name" value="FELS-1 PROPHAGE TRANSCRIPTIONAL REGULATOR"/>
    <property type="match status" value="1"/>
</dbReference>
<dbReference type="InterPro" id="IPR015927">
    <property type="entry name" value="Peptidase_S24_S26A/B/C"/>
</dbReference>
<dbReference type="InterPro" id="IPR036286">
    <property type="entry name" value="LexA/Signal_pep-like_sf"/>
</dbReference>
<feature type="domain" description="Peptidase S24/S26A/S26B/S26C" evidence="4">
    <location>
        <begin position="195"/>
        <end position="318"/>
    </location>
</feature>
<gene>
    <name evidence="5" type="ORF">LMG28138_03904</name>
</gene>
<dbReference type="EMBL" id="CADIKM010000021">
    <property type="protein sequence ID" value="CAB3795559.1"/>
    <property type="molecule type" value="Genomic_DNA"/>
</dbReference>
<evidence type="ECO:0000256" key="1">
    <source>
        <dbReference type="ARBA" id="ARBA00023015"/>
    </source>
</evidence>
<evidence type="ECO:0000259" key="4">
    <source>
        <dbReference type="Pfam" id="PF00717"/>
    </source>
</evidence>
<proteinExistence type="predicted"/>
<dbReference type="RefSeq" id="WP_175106455.1">
    <property type="nucleotide sequence ID" value="NZ_CADIKM010000021.1"/>
</dbReference>
<keyword evidence="6" id="KW-1185">Reference proteome</keyword>
<dbReference type="Gene3D" id="2.10.109.10">
    <property type="entry name" value="Umud Fragment, subunit A"/>
    <property type="match status" value="1"/>
</dbReference>
<sequence length="324" mass="36195">MAVTVVTSGKRAPAENPSTDVVRRIVHPTGSVERLYADGHQEHESSSGNIFKVPPSPESTALARKLYIERDARLKAALQAKQAEEAALKEKEGSEFLLFLTRLFEATSTESASSLYAWAEPHGFNKQTLYNMISQNRVPGLEMLRRFSRATARPIDWLLGEDILSPATHVLSGGPAVPENTPWDEFVFIPRYDVKASAGSGHWHDNGAEAKFTVAFRRHWVENYLHAKEESLSVVRVHGDSMSPTLQDGDNILINHTLNAPQDGIYVIRMDGQILVKQTQIIAGKKLRVVSANQLYETFTIDLNADNQTDFEIIGRVVWFGRQM</sequence>
<dbReference type="SUPFAM" id="SSF51306">
    <property type="entry name" value="LexA/Signal peptidase"/>
    <property type="match status" value="1"/>
</dbReference>
<keyword evidence="3" id="KW-0804">Transcription</keyword>
<evidence type="ECO:0000313" key="5">
    <source>
        <dbReference type="EMBL" id="CAB3795559.1"/>
    </source>
</evidence>
<dbReference type="Pfam" id="PF00717">
    <property type="entry name" value="Peptidase_S24"/>
    <property type="match status" value="1"/>
</dbReference>
<keyword evidence="2" id="KW-0238">DNA-binding</keyword>
<dbReference type="CDD" id="cd06529">
    <property type="entry name" value="S24_LexA-like"/>
    <property type="match status" value="1"/>
</dbReference>
<evidence type="ECO:0000256" key="2">
    <source>
        <dbReference type="ARBA" id="ARBA00023125"/>
    </source>
</evidence>
<keyword evidence="1" id="KW-0805">Transcription regulation</keyword>
<accession>A0A6S7CQU9</accession>
<evidence type="ECO:0000256" key="3">
    <source>
        <dbReference type="ARBA" id="ARBA00023163"/>
    </source>
</evidence>
<name>A0A6S7CQU9_9BURK</name>